<organism evidence="2 3">
    <name type="scientific">Vulcanisaeta souniana JCM 11219</name>
    <dbReference type="NCBI Taxonomy" id="1293586"/>
    <lineage>
        <taxon>Archaea</taxon>
        <taxon>Thermoproteota</taxon>
        <taxon>Thermoprotei</taxon>
        <taxon>Thermoproteales</taxon>
        <taxon>Thermoproteaceae</taxon>
        <taxon>Vulcanisaeta</taxon>
    </lineage>
</organism>
<dbReference type="Proteomes" id="UP001060771">
    <property type="component" value="Chromosome"/>
</dbReference>
<keyword evidence="1" id="KW-1133">Transmembrane helix</keyword>
<accession>A0ABN6SWQ0</accession>
<name>A0ABN6SWQ0_9CREN</name>
<keyword evidence="3" id="KW-1185">Reference proteome</keyword>
<evidence type="ECO:0000256" key="1">
    <source>
        <dbReference type="SAM" id="Phobius"/>
    </source>
</evidence>
<reference evidence="3" key="1">
    <citation type="submission" date="2022-09" db="EMBL/GenBank/DDBJ databases">
        <title>Complete genome sequence of Vulcanisaeta souniana.</title>
        <authorList>
            <person name="Kato S."/>
            <person name="Itoh T."/>
            <person name="Ohkuma M."/>
        </authorList>
    </citation>
    <scope>NUCLEOTIDE SEQUENCE [LARGE SCALE GENOMIC DNA]</scope>
    <source>
        <strain evidence="3">JCM 11219</strain>
    </source>
</reference>
<proteinExistence type="predicted"/>
<keyword evidence="1" id="KW-0812">Transmembrane</keyword>
<feature type="transmembrane region" description="Helical" evidence="1">
    <location>
        <begin position="61"/>
        <end position="80"/>
    </location>
</feature>
<sequence>MTSAVFNGNEVVIFTMARYTVWAYGVLSNGTLLFHKELWSYYTSSSLCSGPFRLQFVIQSYLVNNILITILLGGVGFFIIPSPGCVPQSVMLLNPINGDVILSITKLI</sequence>
<gene>
    <name evidence="2" type="ORF">Vsou_24210</name>
</gene>
<evidence type="ECO:0000313" key="2">
    <source>
        <dbReference type="EMBL" id="BDR93328.1"/>
    </source>
</evidence>
<dbReference type="GeneID" id="76207960"/>
<protein>
    <submittedName>
        <fullName evidence="2">Uncharacterized protein</fullName>
    </submittedName>
</protein>
<keyword evidence="1" id="KW-0472">Membrane</keyword>
<dbReference type="RefSeq" id="WP_188603082.1">
    <property type="nucleotide sequence ID" value="NZ_AP026830.1"/>
</dbReference>
<evidence type="ECO:0000313" key="3">
    <source>
        <dbReference type="Proteomes" id="UP001060771"/>
    </source>
</evidence>
<dbReference type="EMBL" id="AP026830">
    <property type="protein sequence ID" value="BDR93328.1"/>
    <property type="molecule type" value="Genomic_DNA"/>
</dbReference>